<evidence type="ECO:0000259" key="1">
    <source>
        <dbReference type="Pfam" id="PF09413"/>
    </source>
</evidence>
<dbReference type="InterPro" id="IPR011322">
    <property type="entry name" value="N-reg_PII-like_a/b"/>
</dbReference>
<keyword evidence="3" id="KW-1185">Reference proteome</keyword>
<evidence type="ECO:0000313" key="2">
    <source>
        <dbReference type="EMBL" id="WXB07605.1"/>
    </source>
</evidence>
<dbReference type="SUPFAM" id="SSF54913">
    <property type="entry name" value="GlnB-like"/>
    <property type="match status" value="1"/>
</dbReference>
<protein>
    <submittedName>
        <fullName evidence="2">DUF2007 domain-containing protein</fullName>
    </submittedName>
</protein>
<reference evidence="2" key="1">
    <citation type="submission" date="2021-12" db="EMBL/GenBank/DDBJ databases">
        <title>Discovery of the Pendulisporaceae a myxobacterial family with distinct sporulation behavior and unique specialized metabolism.</title>
        <authorList>
            <person name="Garcia R."/>
            <person name="Popoff A."/>
            <person name="Bader C.D."/>
            <person name="Loehr J."/>
            <person name="Walesch S."/>
            <person name="Walt C."/>
            <person name="Boldt J."/>
            <person name="Bunk B."/>
            <person name="Haeckl F.J.F.P.J."/>
            <person name="Gunesch A.P."/>
            <person name="Birkelbach J."/>
            <person name="Nuebel U."/>
            <person name="Pietschmann T."/>
            <person name="Bach T."/>
            <person name="Mueller R."/>
        </authorList>
    </citation>
    <scope>NUCLEOTIDE SEQUENCE</scope>
    <source>
        <strain evidence="2">MSr11367</strain>
    </source>
</reference>
<dbReference type="EMBL" id="CP089983">
    <property type="protein sequence ID" value="WXB07605.1"/>
    <property type="molecule type" value="Genomic_DNA"/>
</dbReference>
<proteinExistence type="predicted"/>
<accession>A0ABZ2LEK7</accession>
<dbReference type="RefSeq" id="WP_394837268.1">
    <property type="nucleotide sequence ID" value="NZ_CP089929.1"/>
</dbReference>
<sequence length="79" mass="8319">MDAEDLVTVASFRTAPEAELAKELLENEGISAFLGNEMAAGLMPFLTPDLGGVTLQVQQKDAGRAREVLTPENAPTSSS</sequence>
<evidence type="ECO:0000313" key="3">
    <source>
        <dbReference type="Proteomes" id="UP001374803"/>
    </source>
</evidence>
<gene>
    <name evidence="2" type="ORF">LVJ94_10210</name>
</gene>
<dbReference type="InterPro" id="IPR018551">
    <property type="entry name" value="DUF2007"/>
</dbReference>
<dbReference type="Proteomes" id="UP001374803">
    <property type="component" value="Chromosome"/>
</dbReference>
<name>A0ABZ2LEK7_9BACT</name>
<feature type="domain" description="DUF2007" evidence="1">
    <location>
        <begin position="8"/>
        <end position="70"/>
    </location>
</feature>
<organism evidence="2 3">
    <name type="scientific">Pendulispora rubella</name>
    <dbReference type="NCBI Taxonomy" id="2741070"/>
    <lineage>
        <taxon>Bacteria</taxon>
        <taxon>Pseudomonadati</taxon>
        <taxon>Myxococcota</taxon>
        <taxon>Myxococcia</taxon>
        <taxon>Myxococcales</taxon>
        <taxon>Sorangiineae</taxon>
        <taxon>Pendulisporaceae</taxon>
        <taxon>Pendulispora</taxon>
    </lineage>
</organism>
<dbReference type="Pfam" id="PF09413">
    <property type="entry name" value="DUF2007"/>
    <property type="match status" value="1"/>
</dbReference>